<organism evidence="2 3">
    <name type="scientific">Geosmithia morbida</name>
    <dbReference type="NCBI Taxonomy" id="1094350"/>
    <lineage>
        <taxon>Eukaryota</taxon>
        <taxon>Fungi</taxon>
        <taxon>Dikarya</taxon>
        <taxon>Ascomycota</taxon>
        <taxon>Pezizomycotina</taxon>
        <taxon>Sordariomycetes</taxon>
        <taxon>Hypocreomycetidae</taxon>
        <taxon>Hypocreales</taxon>
        <taxon>Bionectriaceae</taxon>
        <taxon>Geosmithia</taxon>
    </lineage>
</organism>
<name>A0A9P4YU67_9HYPO</name>
<sequence>MRPSRRPASFSRWSSGLAAATLGDDDDGPRHRRQHAPLLLHQVQFRSDPTLGLGARLWGGDEVAAARRQTTSDHQGWMVPARRHTPRGGCHRQLHGCAI</sequence>
<accession>A0A9P4YU67</accession>
<comment type="caution">
    <text evidence="2">The sequence shown here is derived from an EMBL/GenBank/DDBJ whole genome shotgun (WGS) entry which is preliminary data.</text>
</comment>
<dbReference type="EMBL" id="JAANYQ010000011">
    <property type="protein sequence ID" value="KAF4121882.1"/>
    <property type="molecule type" value="Genomic_DNA"/>
</dbReference>
<evidence type="ECO:0000313" key="3">
    <source>
        <dbReference type="Proteomes" id="UP000749293"/>
    </source>
</evidence>
<dbReference type="GeneID" id="55967952"/>
<gene>
    <name evidence="2" type="ORF">GMORB2_1722</name>
</gene>
<dbReference type="AlphaFoldDB" id="A0A9P4YU67"/>
<dbReference type="RefSeq" id="XP_035320534.1">
    <property type="nucleotide sequence ID" value="XM_035463703.1"/>
</dbReference>
<feature type="region of interest" description="Disordered" evidence="1">
    <location>
        <begin position="69"/>
        <end position="89"/>
    </location>
</feature>
<reference evidence="2" key="1">
    <citation type="submission" date="2020-03" db="EMBL/GenBank/DDBJ databases">
        <title>Site-based positive gene gene selection in Geosmithia morbida across the United States reveals a broad range of putative effectors and factors for local host and environmental adapation.</title>
        <authorList>
            <person name="Onufrak A."/>
            <person name="Murdoch R.W."/>
            <person name="Gazis R."/>
            <person name="Huff M."/>
            <person name="Staton M."/>
            <person name="Klingeman W."/>
            <person name="Hadziabdic D."/>
        </authorList>
    </citation>
    <scope>NUCLEOTIDE SEQUENCE</scope>
    <source>
        <strain evidence="2">1262</strain>
    </source>
</reference>
<evidence type="ECO:0000313" key="2">
    <source>
        <dbReference type="EMBL" id="KAF4121882.1"/>
    </source>
</evidence>
<proteinExistence type="predicted"/>
<keyword evidence="3" id="KW-1185">Reference proteome</keyword>
<dbReference type="Proteomes" id="UP000749293">
    <property type="component" value="Unassembled WGS sequence"/>
</dbReference>
<protein>
    <submittedName>
        <fullName evidence="2">Uncharacterized protein</fullName>
    </submittedName>
</protein>
<evidence type="ECO:0000256" key="1">
    <source>
        <dbReference type="SAM" id="MobiDB-lite"/>
    </source>
</evidence>